<dbReference type="SMART" id="SM00064">
    <property type="entry name" value="FYVE"/>
    <property type="match status" value="1"/>
</dbReference>
<gene>
    <name evidence="7" type="ORF">ACHHYP_15485</name>
</gene>
<evidence type="ECO:0000259" key="6">
    <source>
        <dbReference type="PROSITE" id="PS50178"/>
    </source>
</evidence>
<keyword evidence="1" id="KW-0479">Metal-binding</keyword>
<protein>
    <recommendedName>
        <fullName evidence="6">FYVE-type domain-containing protein</fullName>
    </recommendedName>
</protein>
<dbReference type="PROSITE" id="PS50178">
    <property type="entry name" value="ZF_FYVE"/>
    <property type="match status" value="1"/>
</dbReference>
<name>A0A1V9ZET7_ACHHY</name>
<dbReference type="SUPFAM" id="SSF57903">
    <property type="entry name" value="FYVE/PHD zinc finger"/>
    <property type="match status" value="1"/>
</dbReference>
<dbReference type="Gene3D" id="3.30.450.40">
    <property type="match status" value="1"/>
</dbReference>
<evidence type="ECO:0000256" key="2">
    <source>
        <dbReference type="ARBA" id="ARBA00022771"/>
    </source>
</evidence>
<dbReference type="SUPFAM" id="SSF55781">
    <property type="entry name" value="GAF domain-like"/>
    <property type="match status" value="1"/>
</dbReference>
<sequence>MFLGSQNGEYVRRHQALARQSLAASEAAQRWPRAFLDDAKKMTDDALLHRGESITRHIRQKIAMQHDLLRHQESPVRSDYCTEKAMYTVFASTVITGSMAEVLSVFSCDAQLGFQAFLARIFGAELVEVKTARRLATGVSSIGDDDDSYDNMTVVSDVTSQDDRDDARTAKARSVAGAIKHAKFETKRLFSRTRHDLVFLDAMQQPSPTSILRAFKSLDNPQAYRMTDVKCKLQHVTHLLFGYHLEEVRTDRVQIAFYGNHFGPKPSSPCFAYHVLHRLAKGLAILADTVVRRRLAAHLTTVDASALHSNVCTRCVKNVALRKQVVCRICGLNFCNDCSTIERVESASGTTFDLRVCLVCYEQCKAKYILTNKILATTSLAATRASTSTASTTSHPTNSFPRRQPATPSQQPRPRRPSSRQQRVSLAGKQLVQALKHSKISTHEELLHRISELSEDSSNGSFCQTDVMQLLQSLPEESTTPKNLRHSFMAEEPAATPTGGAQDPPANPRPKMNIWPSFSTPRGTADAPRGGGFTTPRASTAPRHNNRFGRHSGSRPMDDTPRQAPIATQSLPRPAVPQPKAVVMPSAPRPRPPSPKKAAAAPMARTRSSLQLDVPLNGSQEAEMLRQNIFLDHDMNALLDRLCEALMREVDVAQVYVCCLYRAQCILKAASGENVPNQILPNCPFNAVVLEARRPTFVSDAAVDPRLASSPRVTGPEAIRFFYGVPLVTADGIELGTLSIADDMPRGRMAPKATNAIMHAATEIVALMEQRSRIALL</sequence>
<dbReference type="EMBL" id="JNBR01000143">
    <property type="protein sequence ID" value="OQR96509.1"/>
    <property type="molecule type" value="Genomic_DNA"/>
</dbReference>
<feature type="region of interest" description="Disordered" evidence="5">
    <location>
        <begin position="494"/>
        <end position="603"/>
    </location>
</feature>
<evidence type="ECO:0000256" key="5">
    <source>
        <dbReference type="SAM" id="MobiDB-lite"/>
    </source>
</evidence>
<dbReference type="GO" id="GO:0008270">
    <property type="term" value="F:zinc ion binding"/>
    <property type="evidence" value="ECO:0007669"/>
    <property type="project" value="UniProtKB-KW"/>
</dbReference>
<comment type="caution">
    <text evidence="7">The sequence shown here is derived from an EMBL/GenBank/DDBJ whole genome shotgun (WGS) entry which is preliminary data.</text>
</comment>
<dbReference type="InterPro" id="IPR029016">
    <property type="entry name" value="GAF-like_dom_sf"/>
</dbReference>
<accession>A0A1V9ZET7</accession>
<dbReference type="AlphaFoldDB" id="A0A1V9ZET7"/>
<dbReference type="InterPro" id="IPR000306">
    <property type="entry name" value="Znf_FYVE"/>
</dbReference>
<dbReference type="PANTHER" id="PTHR43102">
    <property type="entry name" value="SLR1143 PROTEIN"/>
    <property type="match status" value="1"/>
</dbReference>
<feature type="compositionally biased region" description="Basic residues" evidence="5">
    <location>
        <begin position="544"/>
        <end position="553"/>
    </location>
</feature>
<dbReference type="PANTHER" id="PTHR43102:SF2">
    <property type="entry name" value="GAF DOMAIN-CONTAINING PROTEIN"/>
    <property type="match status" value="1"/>
</dbReference>
<evidence type="ECO:0000256" key="4">
    <source>
        <dbReference type="PROSITE-ProRule" id="PRU00091"/>
    </source>
</evidence>
<keyword evidence="3" id="KW-0862">Zinc</keyword>
<proteinExistence type="predicted"/>
<evidence type="ECO:0000256" key="3">
    <source>
        <dbReference type="ARBA" id="ARBA00022833"/>
    </source>
</evidence>
<dbReference type="Proteomes" id="UP000243579">
    <property type="component" value="Unassembled WGS sequence"/>
</dbReference>
<dbReference type="STRING" id="1202772.A0A1V9ZET7"/>
<keyword evidence="2 4" id="KW-0863">Zinc-finger</keyword>
<dbReference type="InterPro" id="IPR011011">
    <property type="entry name" value="Znf_FYVE_PHD"/>
</dbReference>
<dbReference type="Gene3D" id="3.30.40.10">
    <property type="entry name" value="Zinc/RING finger domain, C3HC4 (zinc finger)"/>
    <property type="match status" value="1"/>
</dbReference>
<keyword evidence="8" id="KW-1185">Reference proteome</keyword>
<dbReference type="OrthoDB" id="303614at2759"/>
<evidence type="ECO:0000313" key="8">
    <source>
        <dbReference type="Proteomes" id="UP000243579"/>
    </source>
</evidence>
<reference evidence="7 8" key="1">
    <citation type="journal article" date="2014" name="Genome Biol. Evol.">
        <title>The secreted proteins of Achlya hypogyna and Thraustotheca clavata identify the ancestral oomycete secretome and reveal gene acquisitions by horizontal gene transfer.</title>
        <authorList>
            <person name="Misner I."/>
            <person name="Blouin N."/>
            <person name="Leonard G."/>
            <person name="Richards T.A."/>
            <person name="Lane C.E."/>
        </authorList>
    </citation>
    <scope>NUCLEOTIDE SEQUENCE [LARGE SCALE GENOMIC DNA]</scope>
    <source>
        <strain evidence="7 8">ATCC 48635</strain>
    </source>
</reference>
<feature type="region of interest" description="Disordered" evidence="5">
    <location>
        <begin position="387"/>
        <end position="426"/>
    </location>
</feature>
<evidence type="ECO:0000313" key="7">
    <source>
        <dbReference type="EMBL" id="OQR96509.1"/>
    </source>
</evidence>
<feature type="domain" description="FYVE-type" evidence="6">
    <location>
        <begin position="306"/>
        <end position="365"/>
    </location>
</feature>
<organism evidence="7 8">
    <name type="scientific">Achlya hypogyna</name>
    <name type="common">Oomycete</name>
    <name type="synonym">Protoachlya hypogyna</name>
    <dbReference type="NCBI Taxonomy" id="1202772"/>
    <lineage>
        <taxon>Eukaryota</taxon>
        <taxon>Sar</taxon>
        <taxon>Stramenopiles</taxon>
        <taxon>Oomycota</taxon>
        <taxon>Saprolegniomycetes</taxon>
        <taxon>Saprolegniales</taxon>
        <taxon>Achlyaceae</taxon>
        <taxon>Achlya</taxon>
    </lineage>
</organism>
<dbReference type="InterPro" id="IPR013083">
    <property type="entry name" value="Znf_RING/FYVE/PHD"/>
</dbReference>
<dbReference type="InterPro" id="IPR017455">
    <property type="entry name" value="Znf_FYVE-rel"/>
</dbReference>
<feature type="compositionally biased region" description="Low complexity" evidence="5">
    <location>
        <begin position="401"/>
        <end position="412"/>
    </location>
</feature>
<evidence type="ECO:0000256" key="1">
    <source>
        <dbReference type="ARBA" id="ARBA00022723"/>
    </source>
</evidence>